<dbReference type="EMBL" id="CP041637">
    <property type="protein sequence ID" value="QDO93230.1"/>
    <property type="molecule type" value="Genomic_DNA"/>
</dbReference>
<feature type="domain" description="Glycosyltransferase subfamily 4-like N-terminal" evidence="2">
    <location>
        <begin position="11"/>
        <end position="172"/>
    </location>
</feature>
<reference evidence="3 4" key="1">
    <citation type="submission" date="2019-07" db="EMBL/GenBank/DDBJ databases">
        <title>Genome sequencing for Formosa sp. PS13.</title>
        <authorList>
            <person name="Park S.-J."/>
        </authorList>
    </citation>
    <scope>NUCLEOTIDE SEQUENCE [LARGE SCALE GENOMIC DNA]</scope>
    <source>
        <strain evidence="3 4">PS13</strain>
    </source>
</reference>
<keyword evidence="3" id="KW-0808">Transferase</keyword>
<dbReference type="RefSeq" id="WP_143380135.1">
    <property type="nucleotide sequence ID" value="NZ_CP041637.1"/>
</dbReference>
<dbReference type="Pfam" id="PF13439">
    <property type="entry name" value="Glyco_transf_4"/>
    <property type="match status" value="1"/>
</dbReference>
<organism evidence="3 4">
    <name type="scientific">Formosa sediminum</name>
    <dbReference type="NCBI Taxonomy" id="2594004"/>
    <lineage>
        <taxon>Bacteria</taxon>
        <taxon>Pseudomonadati</taxon>
        <taxon>Bacteroidota</taxon>
        <taxon>Flavobacteriia</taxon>
        <taxon>Flavobacteriales</taxon>
        <taxon>Flavobacteriaceae</taxon>
        <taxon>Formosa</taxon>
    </lineage>
</organism>
<dbReference type="Proteomes" id="UP000319209">
    <property type="component" value="Chromosome"/>
</dbReference>
<gene>
    <name evidence="3" type="ORF">FNB79_04315</name>
</gene>
<dbReference type="InterPro" id="IPR028098">
    <property type="entry name" value="Glyco_trans_4-like_N"/>
</dbReference>
<accession>A0A516GPE6</accession>
<dbReference type="PANTHER" id="PTHR12526">
    <property type="entry name" value="GLYCOSYLTRANSFERASE"/>
    <property type="match status" value="1"/>
</dbReference>
<proteinExistence type="predicted"/>
<dbReference type="SUPFAM" id="SSF53756">
    <property type="entry name" value="UDP-Glycosyltransferase/glycogen phosphorylase"/>
    <property type="match status" value="1"/>
</dbReference>
<evidence type="ECO:0000259" key="1">
    <source>
        <dbReference type="Pfam" id="PF00534"/>
    </source>
</evidence>
<evidence type="ECO:0000259" key="2">
    <source>
        <dbReference type="Pfam" id="PF13439"/>
    </source>
</evidence>
<sequence length="373" mass="43106">MIKVIHVLHAVGGVDVYLRLLLAIMDHNKFEHIIIKGENDTHETYFRPDGKLIKVYKLPIDREINFIEDFKSISQVVKIFKNERPDIVHAHSAKGGIIARSASVFYKVNVLHTPHAYSYLSADYGFKRRIFLFIEKFYKHINSKLLATSNSEINRGLIDVGYKEEDVYLFNNSILPIEEIKPLKIKKTWPDNYICSVGRPSFQKNIELMLDVLFEVKKQENDIHLVLMGVGYHSPNLLNVKNLIQSLGLENNVTLLDWTNREDIFYIIKHSALYISTARYEGLPYSVIESLALGKPIVATKVDGNQDLVKHNYNGFLVENENATEMSSFVLKLLNDKTLFQTFSENSKLLFEENFNMKNNIKDLECIYENNIK</sequence>
<evidence type="ECO:0000313" key="4">
    <source>
        <dbReference type="Proteomes" id="UP000319209"/>
    </source>
</evidence>
<dbReference type="InterPro" id="IPR001296">
    <property type="entry name" value="Glyco_trans_1"/>
</dbReference>
<keyword evidence="4" id="KW-1185">Reference proteome</keyword>
<dbReference type="KEGG" id="fop:FNB79_04315"/>
<protein>
    <submittedName>
        <fullName evidence="3">Glycosyltransferase family 4 protein</fullName>
    </submittedName>
</protein>
<name>A0A516GPE6_9FLAO</name>
<dbReference type="PANTHER" id="PTHR12526:SF638">
    <property type="entry name" value="SPORE COAT PROTEIN SA"/>
    <property type="match status" value="1"/>
</dbReference>
<dbReference type="GO" id="GO:0016757">
    <property type="term" value="F:glycosyltransferase activity"/>
    <property type="evidence" value="ECO:0007669"/>
    <property type="project" value="InterPro"/>
</dbReference>
<dbReference type="Gene3D" id="3.40.50.2000">
    <property type="entry name" value="Glycogen Phosphorylase B"/>
    <property type="match status" value="2"/>
</dbReference>
<dbReference type="AlphaFoldDB" id="A0A516GPE6"/>
<dbReference type="Pfam" id="PF00534">
    <property type="entry name" value="Glycos_transf_1"/>
    <property type="match status" value="1"/>
</dbReference>
<evidence type="ECO:0000313" key="3">
    <source>
        <dbReference type="EMBL" id="QDO93230.1"/>
    </source>
</evidence>
<dbReference type="OrthoDB" id="9806653at2"/>
<feature type="domain" description="Glycosyl transferase family 1" evidence="1">
    <location>
        <begin position="190"/>
        <end position="348"/>
    </location>
</feature>